<dbReference type="InParanoid" id="K5VWT8"/>
<accession>K5VWT8</accession>
<dbReference type="HOGENOM" id="CLU_2307042_0_0_1"/>
<dbReference type="KEGG" id="pco:PHACADRAFT_165859"/>
<sequence length="100" mass="11978">MNHGNHLAHLVHRQIRRDRAARPSVHHVPRRLLVHHQSRHGHHQSRRVHRHQSHRDLLPMLLHDHRALMGRPDHAHHRSRPDHLLAFLYESTVSRSLHKS</sequence>
<dbReference type="GeneID" id="18909326"/>
<name>K5VWT8_PHACS</name>
<organism evidence="1 2">
    <name type="scientific">Phanerochaete carnosa (strain HHB-10118-sp)</name>
    <name type="common">White-rot fungus</name>
    <name type="synonym">Peniophora carnosa</name>
    <dbReference type="NCBI Taxonomy" id="650164"/>
    <lineage>
        <taxon>Eukaryota</taxon>
        <taxon>Fungi</taxon>
        <taxon>Dikarya</taxon>
        <taxon>Basidiomycota</taxon>
        <taxon>Agaricomycotina</taxon>
        <taxon>Agaricomycetes</taxon>
        <taxon>Polyporales</taxon>
        <taxon>Phanerochaetaceae</taxon>
        <taxon>Phanerochaete</taxon>
    </lineage>
</organism>
<evidence type="ECO:0000313" key="2">
    <source>
        <dbReference type="Proteomes" id="UP000008370"/>
    </source>
</evidence>
<keyword evidence="2" id="KW-1185">Reference proteome</keyword>
<dbReference type="AlphaFoldDB" id="K5VWT8"/>
<gene>
    <name evidence="1" type="ORF">PHACADRAFT_165859</name>
</gene>
<proteinExistence type="predicted"/>
<reference evidence="1 2" key="1">
    <citation type="journal article" date="2012" name="BMC Genomics">
        <title>Comparative genomics of the white-rot fungi, Phanerochaete carnosa and P. chrysosporium, to elucidate the genetic basis of the distinct wood types they colonize.</title>
        <authorList>
            <person name="Suzuki H."/>
            <person name="MacDonald J."/>
            <person name="Syed K."/>
            <person name="Salamov A."/>
            <person name="Hori C."/>
            <person name="Aerts A."/>
            <person name="Henrissat B."/>
            <person name="Wiebenga A."/>
            <person name="vanKuyk P.A."/>
            <person name="Barry K."/>
            <person name="Lindquist E."/>
            <person name="LaButti K."/>
            <person name="Lapidus A."/>
            <person name="Lucas S."/>
            <person name="Coutinho P."/>
            <person name="Gong Y."/>
            <person name="Samejima M."/>
            <person name="Mahadevan R."/>
            <person name="Abou-Zaid M."/>
            <person name="de Vries R.P."/>
            <person name="Igarashi K."/>
            <person name="Yadav J.S."/>
            <person name="Grigoriev I.V."/>
            <person name="Master E.R."/>
        </authorList>
    </citation>
    <scope>NUCLEOTIDE SEQUENCE [LARGE SCALE GENOMIC DNA]</scope>
    <source>
        <strain evidence="1 2">HHB-10118-sp</strain>
    </source>
</reference>
<dbReference type="RefSeq" id="XP_007400413.1">
    <property type="nucleotide sequence ID" value="XM_007400351.1"/>
</dbReference>
<protein>
    <submittedName>
        <fullName evidence="1">Uncharacterized protein</fullName>
    </submittedName>
</protein>
<dbReference type="EMBL" id="JH930477">
    <property type="protein sequence ID" value="EKM51265.1"/>
    <property type="molecule type" value="Genomic_DNA"/>
</dbReference>
<evidence type="ECO:0000313" key="1">
    <source>
        <dbReference type="EMBL" id="EKM51265.1"/>
    </source>
</evidence>
<dbReference type="Proteomes" id="UP000008370">
    <property type="component" value="Unassembled WGS sequence"/>
</dbReference>